<accession>C4J3F5</accession>
<proteinExistence type="evidence at transcript level"/>
<feature type="compositionally biased region" description="Low complexity" evidence="1">
    <location>
        <begin position="1"/>
        <end position="20"/>
    </location>
</feature>
<evidence type="ECO:0000313" key="2">
    <source>
        <dbReference type="EMBL" id="ACR35705.1"/>
    </source>
</evidence>
<sequence>MAMKSWSLSRSPSPTSGRSPAAKSRRTTSAFLSPTSTALILPVNQASPSARQVSSSVAASSAPRNSRTKSATMTAGDAVTTTLRAAPQSRNTAQVSARTPAA</sequence>
<reference evidence="2" key="2">
    <citation type="submission" date="2012-06" db="EMBL/GenBank/DDBJ databases">
        <authorList>
            <person name="Yu Y."/>
            <person name="Currie J."/>
            <person name="Lomeli R."/>
            <person name="Angelova A."/>
            <person name="Collura K."/>
            <person name="Wissotski M."/>
            <person name="Campos D."/>
            <person name="Kudrna D."/>
            <person name="Golser W."/>
            <person name="Ashely E."/>
            <person name="Descour A."/>
            <person name="Fernandes J."/>
            <person name="Soderlund C."/>
            <person name="Walbot V."/>
        </authorList>
    </citation>
    <scope>NUCLEOTIDE SEQUENCE</scope>
    <source>
        <strain evidence="2">B73</strain>
    </source>
</reference>
<evidence type="ECO:0000256" key="1">
    <source>
        <dbReference type="SAM" id="MobiDB-lite"/>
    </source>
</evidence>
<protein>
    <submittedName>
        <fullName evidence="2">Uncharacterized protein</fullName>
    </submittedName>
</protein>
<feature type="region of interest" description="Disordered" evidence="1">
    <location>
        <begin position="43"/>
        <end position="102"/>
    </location>
</feature>
<feature type="compositionally biased region" description="Low complexity" evidence="1">
    <location>
        <begin position="45"/>
        <end position="64"/>
    </location>
</feature>
<name>C4J3F5_MAIZE</name>
<reference evidence="2" key="1">
    <citation type="journal article" date="2009" name="PLoS Genet.">
        <title>Sequencing, mapping, and analysis of 27,455 maize full-length cDNAs.</title>
        <authorList>
            <person name="Soderlund C."/>
            <person name="Descour A."/>
            <person name="Kudrna D."/>
            <person name="Bomhoff M."/>
            <person name="Boyd L."/>
            <person name="Currie J."/>
            <person name="Angelova A."/>
            <person name="Collura K."/>
            <person name="Wissotski M."/>
            <person name="Ashley E."/>
            <person name="Morrow D."/>
            <person name="Fernandes J."/>
            <person name="Walbot V."/>
            <person name="Yu Y."/>
        </authorList>
    </citation>
    <scope>NUCLEOTIDE SEQUENCE</scope>
    <source>
        <strain evidence="2">B73</strain>
    </source>
</reference>
<feature type="compositionally biased region" description="Polar residues" evidence="1">
    <location>
        <begin position="68"/>
        <end position="102"/>
    </location>
</feature>
<dbReference type="EMBL" id="BT085352">
    <property type="protein sequence ID" value="ACR35705.1"/>
    <property type="molecule type" value="mRNA"/>
</dbReference>
<feature type="region of interest" description="Disordered" evidence="1">
    <location>
        <begin position="1"/>
        <end position="30"/>
    </location>
</feature>
<organism evidence="2">
    <name type="scientific">Zea mays</name>
    <name type="common">Maize</name>
    <dbReference type="NCBI Taxonomy" id="4577"/>
    <lineage>
        <taxon>Eukaryota</taxon>
        <taxon>Viridiplantae</taxon>
        <taxon>Streptophyta</taxon>
        <taxon>Embryophyta</taxon>
        <taxon>Tracheophyta</taxon>
        <taxon>Spermatophyta</taxon>
        <taxon>Magnoliopsida</taxon>
        <taxon>Liliopsida</taxon>
        <taxon>Poales</taxon>
        <taxon>Poaceae</taxon>
        <taxon>PACMAD clade</taxon>
        <taxon>Panicoideae</taxon>
        <taxon>Andropogonodae</taxon>
        <taxon>Andropogoneae</taxon>
        <taxon>Tripsacinae</taxon>
        <taxon>Zea</taxon>
    </lineage>
</organism>
<dbReference type="AlphaFoldDB" id="C4J3F5"/>